<dbReference type="Proteomes" id="UP000027604">
    <property type="component" value="Chromosome I"/>
</dbReference>
<dbReference type="OrthoDB" id="73827at2"/>
<reference evidence="3 4" key="1">
    <citation type="journal article" date="2015" name="Genome Announc.">
        <title>Genome Sequence of Mushroom Soft-Rot Pathogen Janthinobacterium agaricidamnosum.</title>
        <authorList>
            <person name="Graupner K."/>
            <person name="Lackner G."/>
            <person name="Hertweck C."/>
        </authorList>
    </citation>
    <scope>NUCLEOTIDE SEQUENCE [LARGE SCALE GENOMIC DNA]</scope>
    <source>
        <strain evidence="4">NBRC 102515 / DSM 9628</strain>
    </source>
</reference>
<dbReference type="Pfam" id="PF01381">
    <property type="entry name" value="HTH_3"/>
    <property type="match status" value="1"/>
</dbReference>
<evidence type="ECO:0000259" key="2">
    <source>
        <dbReference type="PROSITE" id="PS50943"/>
    </source>
</evidence>
<dbReference type="PANTHER" id="PTHR46797">
    <property type="entry name" value="HTH-TYPE TRANSCRIPTIONAL REGULATOR"/>
    <property type="match status" value="1"/>
</dbReference>
<sequence length="184" mass="20334">MSIDALIATRLLSLRQAKNYSLAELAKLSGVSKAMISKIERNASSPSAAILGRLAAGLGVSLAKLLAEQEAPPGRLRKQVQQDTWRDPLTGYLRRQLSLRDPATGIEMIEVELPPSADVNYPPWHGAPYRQRLWLLEGALRITYGSEVFELQRGDYLDFGVDRPLAFHTLGQDTCRYLIVSSAS</sequence>
<dbReference type="PROSITE" id="PS50943">
    <property type="entry name" value="HTH_CROC1"/>
    <property type="match status" value="1"/>
</dbReference>
<accession>W0VF17</accession>
<gene>
    <name evidence="3" type="ORF">GJA_5457</name>
</gene>
<dbReference type="InterPro" id="IPR010982">
    <property type="entry name" value="Lambda_DNA-bd_dom_sf"/>
</dbReference>
<dbReference type="EMBL" id="HG322949">
    <property type="protein sequence ID" value="CDG86053.1"/>
    <property type="molecule type" value="Genomic_DNA"/>
</dbReference>
<dbReference type="PATRIC" id="fig|1349767.4.peg.2045"/>
<dbReference type="KEGG" id="jag:GJA_5457"/>
<keyword evidence="1" id="KW-0238">DNA-binding</keyword>
<dbReference type="InterPro" id="IPR001387">
    <property type="entry name" value="Cro/C1-type_HTH"/>
</dbReference>
<organism evidence="3 4">
    <name type="scientific">Janthinobacterium agaricidamnosum NBRC 102515 = DSM 9628</name>
    <dbReference type="NCBI Taxonomy" id="1349767"/>
    <lineage>
        <taxon>Bacteria</taxon>
        <taxon>Pseudomonadati</taxon>
        <taxon>Pseudomonadota</taxon>
        <taxon>Betaproteobacteria</taxon>
        <taxon>Burkholderiales</taxon>
        <taxon>Oxalobacteraceae</taxon>
        <taxon>Janthinobacterium</taxon>
    </lineage>
</organism>
<protein>
    <submittedName>
        <fullName evidence="3">Helix-turn-helix family protein</fullName>
    </submittedName>
</protein>
<proteinExistence type="predicted"/>
<dbReference type="GO" id="GO:0003677">
    <property type="term" value="F:DNA binding"/>
    <property type="evidence" value="ECO:0007669"/>
    <property type="project" value="UniProtKB-KW"/>
</dbReference>
<dbReference type="Gene3D" id="1.10.260.40">
    <property type="entry name" value="lambda repressor-like DNA-binding domains"/>
    <property type="match status" value="1"/>
</dbReference>
<evidence type="ECO:0000256" key="1">
    <source>
        <dbReference type="ARBA" id="ARBA00023125"/>
    </source>
</evidence>
<dbReference type="InterPro" id="IPR011051">
    <property type="entry name" value="RmlC_Cupin_sf"/>
</dbReference>
<dbReference type="RefSeq" id="WP_038497950.1">
    <property type="nucleotide sequence ID" value="NZ_BCTH01000020.1"/>
</dbReference>
<dbReference type="GO" id="GO:0005829">
    <property type="term" value="C:cytosol"/>
    <property type="evidence" value="ECO:0007669"/>
    <property type="project" value="TreeGrafter"/>
</dbReference>
<name>W0VF17_9BURK</name>
<dbReference type="SUPFAM" id="SSF47413">
    <property type="entry name" value="lambda repressor-like DNA-binding domains"/>
    <property type="match status" value="1"/>
</dbReference>
<feature type="domain" description="HTH cro/C1-type" evidence="2">
    <location>
        <begin position="11"/>
        <end position="65"/>
    </location>
</feature>
<dbReference type="eggNOG" id="COG1396">
    <property type="taxonomic scope" value="Bacteria"/>
</dbReference>
<dbReference type="AlphaFoldDB" id="W0VF17"/>
<dbReference type="CDD" id="cd02209">
    <property type="entry name" value="cupin_XRE_C"/>
    <property type="match status" value="1"/>
</dbReference>
<dbReference type="HOGENOM" id="CLU_085376_4_0_4"/>
<dbReference type="SMART" id="SM00530">
    <property type="entry name" value="HTH_XRE"/>
    <property type="match status" value="1"/>
</dbReference>
<dbReference type="PANTHER" id="PTHR46797:SF10">
    <property type="entry name" value="BLR1115 PROTEIN"/>
    <property type="match status" value="1"/>
</dbReference>
<dbReference type="GO" id="GO:0003700">
    <property type="term" value="F:DNA-binding transcription factor activity"/>
    <property type="evidence" value="ECO:0007669"/>
    <property type="project" value="TreeGrafter"/>
</dbReference>
<dbReference type="InterPro" id="IPR050807">
    <property type="entry name" value="TransReg_Diox_bact_type"/>
</dbReference>
<dbReference type="SUPFAM" id="SSF51182">
    <property type="entry name" value="RmlC-like cupins"/>
    <property type="match status" value="1"/>
</dbReference>
<dbReference type="CDD" id="cd00093">
    <property type="entry name" value="HTH_XRE"/>
    <property type="match status" value="1"/>
</dbReference>
<evidence type="ECO:0000313" key="4">
    <source>
        <dbReference type="Proteomes" id="UP000027604"/>
    </source>
</evidence>
<evidence type="ECO:0000313" key="3">
    <source>
        <dbReference type="EMBL" id="CDG86053.1"/>
    </source>
</evidence>
<dbReference type="InterPro" id="IPR014710">
    <property type="entry name" value="RmlC-like_jellyroll"/>
</dbReference>
<dbReference type="Gene3D" id="2.60.120.10">
    <property type="entry name" value="Jelly Rolls"/>
    <property type="match status" value="1"/>
</dbReference>
<keyword evidence="4" id="KW-1185">Reference proteome</keyword>